<name>A0A0G0MQX6_9BACT</name>
<comment type="caution">
    <text evidence="1">The sequence shown here is derived from an EMBL/GenBank/DDBJ whole genome shotgun (WGS) entry which is preliminary data.</text>
</comment>
<dbReference type="AlphaFoldDB" id="A0A0G0MQX6"/>
<organism evidence="1 2">
    <name type="scientific">candidate division WS6 bacterium GW2011_GWF2_39_15</name>
    <dbReference type="NCBI Taxonomy" id="1619100"/>
    <lineage>
        <taxon>Bacteria</taxon>
        <taxon>Candidatus Dojkabacteria</taxon>
    </lineage>
</organism>
<protein>
    <submittedName>
        <fullName evidence="1">Uncharacterized protein</fullName>
    </submittedName>
</protein>
<gene>
    <name evidence="1" type="ORF">UT34_C0001G0475</name>
</gene>
<dbReference type="STRING" id="1619100.UT34_C0001G0475"/>
<reference evidence="1 2" key="1">
    <citation type="journal article" date="2015" name="Nature">
        <title>rRNA introns, odd ribosomes, and small enigmatic genomes across a large radiation of phyla.</title>
        <authorList>
            <person name="Brown C.T."/>
            <person name="Hug L.A."/>
            <person name="Thomas B.C."/>
            <person name="Sharon I."/>
            <person name="Castelle C.J."/>
            <person name="Singh A."/>
            <person name="Wilkins M.J."/>
            <person name="Williams K.H."/>
            <person name="Banfield J.F."/>
        </authorList>
    </citation>
    <scope>NUCLEOTIDE SEQUENCE [LARGE SCALE GENOMIC DNA]</scope>
</reference>
<dbReference type="Proteomes" id="UP000034799">
    <property type="component" value="Unassembled WGS sequence"/>
</dbReference>
<dbReference type="EMBL" id="LBWK01000001">
    <property type="protein sequence ID" value="KKR06434.1"/>
    <property type="molecule type" value="Genomic_DNA"/>
</dbReference>
<accession>A0A0G0MQX6</accession>
<sequence>MGFINPRSLVRFQSSPDLNIYNRFMAKLGGFSESLSLEELEGRVDSFVTESQTRGWCYGVTNSGDLSQINIKNVNDPIGLEIGVLWVRNIDDWQVFCSRSLEDRVDDSVVLFLADALKLNSSKIFNIINGVNSR</sequence>
<evidence type="ECO:0000313" key="2">
    <source>
        <dbReference type="Proteomes" id="UP000034799"/>
    </source>
</evidence>
<evidence type="ECO:0000313" key="1">
    <source>
        <dbReference type="EMBL" id="KKR06434.1"/>
    </source>
</evidence>
<proteinExistence type="predicted"/>